<evidence type="ECO:0000313" key="2">
    <source>
        <dbReference type="Proteomes" id="UP001303473"/>
    </source>
</evidence>
<sequence>MGISHLVVWVDRVLSPFKLEDQGEWRQRAMAAAAAELKLERIRTGPILETTRYHPTDQYHNSSLPHQHHLPCARWLEF</sequence>
<dbReference type="Proteomes" id="UP001303473">
    <property type="component" value="Unassembled WGS sequence"/>
</dbReference>
<proteinExistence type="predicted"/>
<gene>
    <name evidence="1" type="ORF">QBC46DRAFT_346134</name>
</gene>
<dbReference type="AlphaFoldDB" id="A0AAN6MYJ0"/>
<organism evidence="1 2">
    <name type="scientific">Diplogelasinospora grovesii</name>
    <dbReference type="NCBI Taxonomy" id="303347"/>
    <lineage>
        <taxon>Eukaryota</taxon>
        <taxon>Fungi</taxon>
        <taxon>Dikarya</taxon>
        <taxon>Ascomycota</taxon>
        <taxon>Pezizomycotina</taxon>
        <taxon>Sordariomycetes</taxon>
        <taxon>Sordariomycetidae</taxon>
        <taxon>Sordariales</taxon>
        <taxon>Diplogelasinosporaceae</taxon>
        <taxon>Diplogelasinospora</taxon>
    </lineage>
</organism>
<name>A0AAN6MYJ0_9PEZI</name>
<accession>A0AAN6MYJ0</accession>
<evidence type="ECO:0000313" key="1">
    <source>
        <dbReference type="EMBL" id="KAK3935887.1"/>
    </source>
</evidence>
<protein>
    <submittedName>
        <fullName evidence="1">Uncharacterized protein</fullName>
    </submittedName>
</protein>
<comment type="caution">
    <text evidence="1">The sequence shown here is derived from an EMBL/GenBank/DDBJ whole genome shotgun (WGS) entry which is preliminary data.</text>
</comment>
<keyword evidence="2" id="KW-1185">Reference proteome</keyword>
<dbReference type="EMBL" id="MU853902">
    <property type="protein sequence ID" value="KAK3935887.1"/>
    <property type="molecule type" value="Genomic_DNA"/>
</dbReference>
<reference evidence="2" key="1">
    <citation type="journal article" date="2023" name="Mol. Phylogenet. Evol.">
        <title>Genome-scale phylogeny and comparative genomics of the fungal order Sordariales.</title>
        <authorList>
            <person name="Hensen N."/>
            <person name="Bonometti L."/>
            <person name="Westerberg I."/>
            <person name="Brannstrom I.O."/>
            <person name="Guillou S."/>
            <person name="Cros-Aarteil S."/>
            <person name="Calhoun S."/>
            <person name="Haridas S."/>
            <person name="Kuo A."/>
            <person name="Mondo S."/>
            <person name="Pangilinan J."/>
            <person name="Riley R."/>
            <person name="LaButti K."/>
            <person name="Andreopoulos B."/>
            <person name="Lipzen A."/>
            <person name="Chen C."/>
            <person name="Yan M."/>
            <person name="Daum C."/>
            <person name="Ng V."/>
            <person name="Clum A."/>
            <person name="Steindorff A."/>
            <person name="Ohm R.A."/>
            <person name="Martin F."/>
            <person name="Silar P."/>
            <person name="Natvig D.O."/>
            <person name="Lalanne C."/>
            <person name="Gautier V."/>
            <person name="Ament-Velasquez S.L."/>
            <person name="Kruys A."/>
            <person name="Hutchinson M.I."/>
            <person name="Powell A.J."/>
            <person name="Barry K."/>
            <person name="Miller A.N."/>
            <person name="Grigoriev I.V."/>
            <person name="Debuchy R."/>
            <person name="Gladieux P."/>
            <person name="Hiltunen Thoren M."/>
            <person name="Johannesson H."/>
        </authorList>
    </citation>
    <scope>NUCLEOTIDE SEQUENCE [LARGE SCALE GENOMIC DNA]</scope>
    <source>
        <strain evidence="2">CBS 340.73</strain>
    </source>
</reference>